<dbReference type="PANTHER" id="PTHR43774">
    <property type="entry name" value="PEPTIDE METHIONINE SULFOXIDE REDUCTASE"/>
    <property type="match status" value="1"/>
</dbReference>
<gene>
    <name evidence="5 6" type="primary">msrA</name>
    <name evidence="6" type="ORF">P7G31_00650</name>
</gene>
<comment type="catalytic activity">
    <reaction evidence="3 5">
        <text>L-methionyl-[protein] + [thioredoxin]-disulfide + H2O = L-methionyl-(S)-S-oxide-[protein] + [thioredoxin]-dithiol</text>
        <dbReference type="Rhea" id="RHEA:14217"/>
        <dbReference type="Rhea" id="RHEA-COMP:10698"/>
        <dbReference type="Rhea" id="RHEA-COMP:10700"/>
        <dbReference type="Rhea" id="RHEA-COMP:12313"/>
        <dbReference type="Rhea" id="RHEA-COMP:12315"/>
        <dbReference type="ChEBI" id="CHEBI:15377"/>
        <dbReference type="ChEBI" id="CHEBI:16044"/>
        <dbReference type="ChEBI" id="CHEBI:29950"/>
        <dbReference type="ChEBI" id="CHEBI:44120"/>
        <dbReference type="ChEBI" id="CHEBI:50058"/>
        <dbReference type="EC" id="1.8.4.11"/>
    </reaction>
</comment>
<dbReference type="NCBIfam" id="TIGR00401">
    <property type="entry name" value="msrA"/>
    <property type="match status" value="1"/>
</dbReference>
<evidence type="ECO:0000256" key="3">
    <source>
        <dbReference type="ARBA" id="ARBA00047806"/>
    </source>
</evidence>
<comment type="caution">
    <text evidence="6">The sequence shown here is derived from an EMBL/GenBank/DDBJ whole genome shotgun (WGS) entry which is preliminary data.</text>
</comment>
<dbReference type="HAMAP" id="MF_01401">
    <property type="entry name" value="MsrA"/>
    <property type="match status" value="1"/>
</dbReference>
<dbReference type="AlphaFoldDB" id="A0A0E2U9A8"/>
<dbReference type="SUPFAM" id="SSF55068">
    <property type="entry name" value="Peptide methionine sulfoxide reductase"/>
    <property type="match status" value="1"/>
</dbReference>
<comment type="catalytic activity">
    <reaction evidence="4 5">
        <text>[thioredoxin]-disulfide + L-methionine + H2O = L-methionine (S)-S-oxide + [thioredoxin]-dithiol</text>
        <dbReference type="Rhea" id="RHEA:19993"/>
        <dbReference type="Rhea" id="RHEA-COMP:10698"/>
        <dbReference type="Rhea" id="RHEA-COMP:10700"/>
        <dbReference type="ChEBI" id="CHEBI:15377"/>
        <dbReference type="ChEBI" id="CHEBI:29950"/>
        <dbReference type="ChEBI" id="CHEBI:50058"/>
        <dbReference type="ChEBI" id="CHEBI:57844"/>
        <dbReference type="ChEBI" id="CHEBI:58772"/>
        <dbReference type="EC" id="1.8.4.11"/>
    </reaction>
</comment>
<comment type="function">
    <text evidence="5">Has an important function as a repair enzyme for proteins that have been inactivated by oxidation. Catalyzes the reversible oxidation-reduction of methionine sulfoxide in proteins to methionine.</text>
</comment>
<comment type="similarity">
    <text evidence="1 5">Belongs to the MsrA Met sulfoxide reductase family.</text>
</comment>
<accession>A0A0E2U9A8</accession>
<evidence type="ECO:0000256" key="2">
    <source>
        <dbReference type="ARBA" id="ARBA00023002"/>
    </source>
</evidence>
<dbReference type="EMBL" id="JARQAG010000001">
    <property type="protein sequence ID" value="MDT2730761.1"/>
    <property type="molecule type" value="Genomic_DNA"/>
</dbReference>
<dbReference type="GO" id="GO:0008113">
    <property type="term" value="F:peptide-methionine (S)-S-oxide reductase activity"/>
    <property type="evidence" value="ECO:0007669"/>
    <property type="project" value="UniProtKB-UniRule"/>
</dbReference>
<dbReference type="Gene3D" id="3.30.1060.10">
    <property type="entry name" value="Peptide methionine sulphoxide reductase MsrA"/>
    <property type="match status" value="1"/>
</dbReference>
<feature type="active site" evidence="5">
    <location>
        <position position="14"/>
    </location>
</feature>
<evidence type="ECO:0000313" key="7">
    <source>
        <dbReference type="Proteomes" id="UP001180515"/>
    </source>
</evidence>
<dbReference type="EC" id="1.8.4.11" evidence="5"/>
<dbReference type="GeneID" id="61419755"/>
<dbReference type="OMA" id="LFWESHD"/>
<dbReference type="Pfam" id="PF01625">
    <property type="entry name" value="PMSR"/>
    <property type="match status" value="1"/>
</dbReference>
<dbReference type="InterPro" id="IPR036509">
    <property type="entry name" value="Met_Sox_Rdtase_MsrA_sf"/>
</dbReference>
<reference evidence="6" key="1">
    <citation type="submission" date="2023-03" db="EMBL/GenBank/DDBJ databases">
        <authorList>
            <person name="Shen W."/>
            <person name="Cai J."/>
        </authorList>
    </citation>
    <scope>NUCLEOTIDE SEQUENCE</scope>
    <source>
        <strain evidence="6">P82-2</strain>
    </source>
</reference>
<name>A0A0E2U9A8_9STRE</name>
<protein>
    <recommendedName>
        <fullName evidence="5">Peptide methionine sulfoxide reductase MsrA</fullName>
        <shortName evidence="5">Protein-methionine-S-oxide reductase</shortName>
        <ecNumber evidence="5">1.8.4.11</ecNumber>
    </recommendedName>
    <alternativeName>
        <fullName evidence="5">Peptide-methionine (S)-S-oxide reductase</fullName>
        <shortName evidence="5">Peptide Met(O) reductase</shortName>
    </alternativeName>
</protein>
<evidence type="ECO:0000313" key="6">
    <source>
        <dbReference type="EMBL" id="MDT2730761.1"/>
    </source>
</evidence>
<evidence type="ECO:0000256" key="4">
    <source>
        <dbReference type="ARBA" id="ARBA00048782"/>
    </source>
</evidence>
<dbReference type="InterPro" id="IPR002569">
    <property type="entry name" value="Met_Sox_Rdtase_MsrA_dom"/>
</dbReference>
<organism evidence="6 7">
    <name type="scientific">Streptococcus parauberis</name>
    <dbReference type="NCBI Taxonomy" id="1348"/>
    <lineage>
        <taxon>Bacteria</taxon>
        <taxon>Bacillati</taxon>
        <taxon>Bacillota</taxon>
        <taxon>Bacilli</taxon>
        <taxon>Lactobacillales</taxon>
        <taxon>Streptococcaceae</taxon>
        <taxon>Streptococcus</taxon>
    </lineage>
</organism>
<evidence type="ECO:0000256" key="5">
    <source>
        <dbReference type="HAMAP-Rule" id="MF_01401"/>
    </source>
</evidence>
<evidence type="ECO:0000256" key="1">
    <source>
        <dbReference type="ARBA" id="ARBA00005591"/>
    </source>
</evidence>
<proteinExistence type="inferred from homology"/>
<dbReference type="PANTHER" id="PTHR43774:SF1">
    <property type="entry name" value="PEPTIDE METHIONINE SULFOXIDE REDUCTASE MSRA 2"/>
    <property type="match status" value="1"/>
</dbReference>
<dbReference type="Proteomes" id="UP001180515">
    <property type="component" value="Unassembled WGS sequence"/>
</dbReference>
<sequence>MEEKLERAIFAGGCFWCMVEPFEEMSGIKSVISGYTGGHMPNPTYEDVCQGQTGHTEAVEVIFDDNQISYPDLLDIYWAQTDPTDAMGQFQDRGDNYRPVIFYTSETQKEMAEQSKEKLAQSGRFDQPIVTTIEKAQPFYPAEEYHQAFYRKNPGRYALSAQIRHDFLEENWN</sequence>
<dbReference type="RefSeq" id="WP_003103153.1">
    <property type="nucleotide sequence ID" value="NZ_BAWT01000001.1"/>
</dbReference>
<keyword evidence="2 5" id="KW-0560">Oxidoreductase</keyword>
<dbReference type="eggNOG" id="COG0225">
    <property type="taxonomic scope" value="Bacteria"/>
</dbReference>